<dbReference type="PANTHER" id="PTHR35807">
    <property type="entry name" value="TRANSCRIPTIONAL REGULATOR REDD-RELATED"/>
    <property type="match status" value="1"/>
</dbReference>
<dbReference type="Gene3D" id="3.40.50.2300">
    <property type="match status" value="1"/>
</dbReference>
<accession>A0ABS4KRK8</accession>
<organism evidence="7 8">
    <name type="scientific">Clostridium algifaecis</name>
    <dbReference type="NCBI Taxonomy" id="1472040"/>
    <lineage>
        <taxon>Bacteria</taxon>
        <taxon>Bacillati</taxon>
        <taxon>Bacillota</taxon>
        <taxon>Clostridia</taxon>
        <taxon>Eubacteriales</taxon>
        <taxon>Clostridiaceae</taxon>
        <taxon>Clostridium</taxon>
    </lineage>
</organism>
<gene>
    <name evidence="7" type="ORF">J2Z42_000174</name>
</gene>
<dbReference type="Pfam" id="PF00072">
    <property type="entry name" value="Response_reg"/>
    <property type="match status" value="1"/>
</dbReference>
<dbReference type="InterPro" id="IPR011990">
    <property type="entry name" value="TPR-like_helical_dom_sf"/>
</dbReference>
<dbReference type="SUPFAM" id="SSF46894">
    <property type="entry name" value="C-terminal effector domain of the bipartite response regulators"/>
    <property type="match status" value="1"/>
</dbReference>
<reference evidence="7 8" key="1">
    <citation type="submission" date="2021-03" db="EMBL/GenBank/DDBJ databases">
        <title>Genomic Encyclopedia of Type Strains, Phase IV (KMG-IV): sequencing the most valuable type-strain genomes for metagenomic binning, comparative biology and taxonomic classification.</title>
        <authorList>
            <person name="Goeker M."/>
        </authorList>
    </citation>
    <scope>NUCLEOTIDE SEQUENCE [LARGE SCALE GENOMIC DNA]</scope>
    <source>
        <strain evidence="7 8">DSM 28783</strain>
    </source>
</reference>
<feature type="domain" description="Response regulatory" evidence="6">
    <location>
        <begin position="3"/>
        <end position="122"/>
    </location>
</feature>
<dbReference type="PROSITE" id="PS50005">
    <property type="entry name" value="TPR"/>
    <property type="match status" value="1"/>
</dbReference>
<evidence type="ECO:0000313" key="8">
    <source>
        <dbReference type="Proteomes" id="UP001519307"/>
    </source>
</evidence>
<evidence type="ECO:0000256" key="2">
    <source>
        <dbReference type="ARBA" id="ARBA00023125"/>
    </source>
</evidence>
<dbReference type="RefSeq" id="WP_209700465.1">
    <property type="nucleotide sequence ID" value="NZ_JAGGLM010000001.1"/>
</dbReference>
<feature type="modified residue" description="4-aspartylphosphate" evidence="4">
    <location>
        <position position="59"/>
    </location>
</feature>
<dbReference type="InterPro" id="IPR001789">
    <property type="entry name" value="Sig_transdc_resp-reg_receiver"/>
</dbReference>
<protein>
    <recommendedName>
        <fullName evidence="1">Stage 0 sporulation protein A homolog</fullName>
    </recommendedName>
</protein>
<dbReference type="Gene3D" id="1.25.40.10">
    <property type="entry name" value="Tetratricopeptide repeat domain"/>
    <property type="match status" value="1"/>
</dbReference>
<proteinExistence type="predicted"/>
<evidence type="ECO:0000256" key="4">
    <source>
        <dbReference type="PROSITE-ProRule" id="PRU00169"/>
    </source>
</evidence>
<feature type="repeat" description="TPR" evidence="5">
    <location>
        <begin position="296"/>
        <end position="329"/>
    </location>
</feature>
<dbReference type="SMART" id="SM00448">
    <property type="entry name" value="REC"/>
    <property type="match status" value="1"/>
</dbReference>
<dbReference type="Proteomes" id="UP001519307">
    <property type="component" value="Unassembled WGS sequence"/>
</dbReference>
<dbReference type="InterPro" id="IPR051677">
    <property type="entry name" value="AfsR-DnrI-RedD_regulator"/>
</dbReference>
<dbReference type="InterPro" id="IPR036388">
    <property type="entry name" value="WH-like_DNA-bd_sf"/>
</dbReference>
<dbReference type="SUPFAM" id="SSF48452">
    <property type="entry name" value="TPR-like"/>
    <property type="match status" value="1"/>
</dbReference>
<keyword evidence="8" id="KW-1185">Reference proteome</keyword>
<evidence type="ECO:0000256" key="5">
    <source>
        <dbReference type="PROSITE-ProRule" id="PRU00339"/>
    </source>
</evidence>
<dbReference type="SUPFAM" id="SSF52172">
    <property type="entry name" value="CheY-like"/>
    <property type="match status" value="1"/>
</dbReference>
<comment type="function">
    <text evidence="3">May play the central regulatory role in sporulation. It may be an element of the effector pathway responsible for the activation of sporulation genes in response to nutritional stress. Spo0A may act in concert with spo0H (a sigma factor) to control the expression of some genes that are critical to the sporulation process.</text>
</comment>
<keyword evidence="5" id="KW-0802">TPR repeat</keyword>
<evidence type="ECO:0000313" key="7">
    <source>
        <dbReference type="EMBL" id="MBP2031509.1"/>
    </source>
</evidence>
<keyword evidence="4" id="KW-0597">Phosphoprotein</keyword>
<dbReference type="Gene3D" id="1.10.10.10">
    <property type="entry name" value="Winged helix-like DNA-binding domain superfamily/Winged helix DNA-binding domain"/>
    <property type="match status" value="1"/>
</dbReference>
<dbReference type="InterPro" id="IPR019734">
    <property type="entry name" value="TPR_rpt"/>
</dbReference>
<comment type="caution">
    <text evidence="7">The sequence shown here is derived from an EMBL/GenBank/DDBJ whole genome shotgun (WGS) entry which is preliminary data.</text>
</comment>
<evidence type="ECO:0000256" key="3">
    <source>
        <dbReference type="ARBA" id="ARBA00024867"/>
    </source>
</evidence>
<name>A0ABS4KRK8_9CLOT</name>
<dbReference type="InterPro" id="IPR011006">
    <property type="entry name" value="CheY-like_superfamily"/>
</dbReference>
<sequence length="382" mass="45100">MIKAILVDDEKIAASSLEMVLKKTGKVEVKAYFNRADDALKFFEKDYSKRNKIDAAFIDIEMPKIDGLTLSNKIREIDKYINIVFTTAYNKYAVKAFGVEAIDYLIKPVSYDRLGVTIERLIKAININKLIAKSSEFISNKKYFSISCFGKFEIYKNKDEIINFRTKKAEELAAYFVHNVGRSVSQDKIIEDLWGDVGLDKAKIYFHANLYHVRKGFYEIDKENKIERHNENYKLVTNNLIDYVEFENLSKKPIKLNKNNVKYFEKITGLYKTGYLSENGYIWSLGRNKNLLSKFEEMELKIVRYYFSHKDYKKALMHLEKIIKINPYNEYAHESIIKIYYYNKDKISLENQIKVFEKILIDIEGKNAKEHIEKIKFKYKNM</sequence>
<evidence type="ECO:0000259" key="6">
    <source>
        <dbReference type="PROSITE" id="PS50110"/>
    </source>
</evidence>
<evidence type="ECO:0000256" key="1">
    <source>
        <dbReference type="ARBA" id="ARBA00018672"/>
    </source>
</evidence>
<dbReference type="PROSITE" id="PS50110">
    <property type="entry name" value="RESPONSE_REGULATORY"/>
    <property type="match status" value="1"/>
</dbReference>
<dbReference type="InterPro" id="IPR016032">
    <property type="entry name" value="Sig_transdc_resp-reg_C-effctor"/>
</dbReference>
<keyword evidence="2" id="KW-0238">DNA-binding</keyword>
<dbReference type="EMBL" id="JAGGLM010000001">
    <property type="protein sequence ID" value="MBP2031509.1"/>
    <property type="molecule type" value="Genomic_DNA"/>
</dbReference>